<dbReference type="CTD" id="93081"/>
<gene>
    <name evidence="3" type="primary">TEX30</name>
</gene>
<dbReference type="SUPFAM" id="SSF53474">
    <property type="entry name" value="alpha/beta-Hydrolases"/>
    <property type="match status" value="1"/>
</dbReference>
<evidence type="ECO:0000313" key="3">
    <source>
        <dbReference type="RefSeq" id="XP_032820193.1"/>
    </source>
</evidence>
<protein>
    <submittedName>
        <fullName evidence="3">Testis-expressed protein 30</fullName>
    </submittedName>
</protein>
<dbReference type="PANTHER" id="PTHR13136">
    <property type="entry name" value="TESTIS DEVELOPMENT PROTEIN PRTD"/>
    <property type="match status" value="1"/>
</dbReference>
<keyword evidence="2" id="KW-1185">Reference proteome</keyword>
<accession>A0AAJ7X4X7</accession>
<dbReference type="InterPro" id="IPR046879">
    <property type="entry name" value="KANL3/Tex30_Abhydrolase"/>
</dbReference>
<dbReference type="Pfam" id="PF20408">
    <property type="entry name" value="Abhydrolase_11"/>
    <property type="match status" value="1"/>
</dbReference>
<dbReference type="Proteomes" id="UP001318040">
    <property type="component" value="Chromosome 31"/>
</dbReference>
<dbReference type="PANTHER" id="PTHR13136:SF11">
    <property type="entry name" value="TESTIS-EXPRESSED PROTEIN 30"/>
    <property type="match status" value="1"/>
</dbReference>
<organism evidence="2 3">
    <name type="scientific">Petromyzon marinus</name>
    <name type="common">Sea lamprey</name>
    <dbReference type="NCBI Taxonomy" id="7757"/>
    <lineage>
        <taxon>Eukaryota</taxon>
        <taxon>Metazoa</taxon>
        <taxon>Chordata</taxon>
        <taxon>Craniata</taxon>
        <taxon>Vertebrata</taxon>
        <taxon>Cyclostomata</taxon>
        <taxon>Hyperoartia</taxon>
        <taxon>Petromyzontiformes</taxon>
        <taxon>Petromyzontidae</taxon>
        <taxon>Petromyzon</taxon>
    </lineage>
</organism>
<dbReference type="InterPro" id="IPR026555">
    <property type="entry name" value="NSL3/Tex30"/>
</dbReference>
<evidence type="ECO:0000259" key="1">
    <source>
        <dbReference type="Pfam" id="PF20408"/>
    </source>
</evidence>
<evidence type="ECO:0000313" key="2">
    <source>
        <dbReference type="Proteomes" id="UP001318040"/>
    </source>
</evidence>
<dbReference type="Gene3D" id="3.40.50.1820">
    <property type="entry name" value="alpha/beta hydrolase"/>
    <property type="match status" value="1"/>
</dbReference>
<dbReference type="RefSeq" id="XP_032820193.1">
    <property type="nucleotide sequence ID" value="XM_032964302.1"/>
</dbReference>
<name>A0AAJ7X4X7_PETMA</name>
<reference evidence="3" key="1">
    <citation type="submission" date="2025-08" db="UniProtKB">
        <authorList>
            <consortium name="RefSeq"/>
        </authorList>
    </citation>
    <scope>IDENTIFICATION</scope>
    <source>
        <tissue evidence="3">Sperm</tissue>
    </source>
</reference>
<feature type="domain" description="KANL3/Tex30 alpha/beta hydrolase-like" evidence="1">
    <location>
        <begin position="108"/>
        <end position="186"/>
    </location>
</feature>
<dbReference type="AlphaFoldDB" id="A0AAJ7X4X7"/>
<sequence>MGESGEEPALMSHVREVQIPFESRVLNALLSVPPAWDRRPPLALAVTHGAGGDASLPQLRALAQSLLSAGVPCLRFTCRGGPLAYRVRAYRAVLEYLRNSGELRLGGCVLAGRSMGARAAAALCREEWDQHGGPGTPFVRGLVCLSFPLHRPGHGGVVRGAELSALRRGPVLLVSGTRDEMCDQARQPARPHHSSSLLATPHHSSPEEVDLLRATLARVEAPVSVHWVRDARHSLEARGRDPAAVLREASDAVVRWVRALPPLAPEAPGSGAR</sequence>
<dbReference type="KEGG" id="pmrn:116947955"/>
<proteinExistence type="predicted"/>
<dbReference type="InterPro" id="IPR029058">
    <property type="entry name" value="AB_hydrolase_fold"/>
</dbReference>